<reference evidence="2 3" key="1">
    <citation type="submission" date="2019-03" db="EMBL/GenBank/DDBJ databases">
        <title>Genomic Encyclopedia of Type Strains, Phase IV (KMG-IV): sequencing the most valuable type-strain genomes for metagenomic binning, comparative biology and taxonomic classification.</title>
        <authorList>
            <person name="Goeker M."/>
        </authorList>
    </citation>
    <scope>NUCLEOTIDE SEQUENCE [LARGE SCALE GENOMIC DNA]</scope>
    <source>
        <strain evidence="2 3">DSM 100059</strain>
    </source>
</reference>
<comment type="caution">
    <text evidence="2">The sequence shown here is derived from an EMBL/GenBank/DDBJ whole genome shotgun (WGS) entry which is preliminary data.</text>
</comment>
<evidence type="ECO:0000256" key="1">
    <source>
        <dbReference type="SAM" id="Phobius"/>
    </source>
</evidence>
<feature type="transmembrane region" description="Helical" evidence="1">
    <location>
        <begin position="160"/>
        <end position="178"/>
    </location>
</feature>
<gene>
    <name evidence="2" type="ORF">EDB95_2199</name>
</gene>
<evidence type="ECO:0000313" key="2">
    <source>
        <dbReference type="EMBL" id="TDX01168.1"/>
    </source>
</evidence>
<dbReference type="Proteomes" id="UP000294498">
    <property type="component" value="Unassembled WGS sequence"/>
</dbReference>
<evidence type="ECO:0008006" key="4">
    <source>
        <dbReference type="Google" id="ProtNLM"/>
    </source>
</evidence>
<proteinExistence type="predicted"/>
<name>A0A4R8DTD2_9BACT</name>
<keyword evidence="1" id="KW-0812">Transmembrane</keyword>
<protein>
    <recommendedName>
        <fullName evidence="4">CCDC81-like prokaryotic HU domain-containing protein</fullName>
    </recommendedName>
</protein>
<dbReference type="RefSeq" id="WP_133993487.1">
    <property type="nucleotide sequence ID" value="NZ_SODV01000001.1"/>
</dbReference>
<dbReference type="AlphaFoldDB" id="A0A4R8DTD2"/>
<dbReference type="OrthoDB" id="660546at2"/>
<sequence>MKISDLLSQYLYQNKELVLEGFGVFHLDPSVNVQDAKEPQQVYQGITFDNNNKLKSPPELIDFLVQHSGKMKPLAISDLEAFLTTGRELLNLGKPLILNGIGTLTGIRQTNLEFTPGPFIPVRLEREGQFKERVATSEEELFHAEDVPGAPGSSTNGRRLMLIIAGVLVLLLAGWGLYHIAFQHKAGTGTDTTGQIQPVEGEAPAAHKDTTTTSDTTAKAPVTAPAAAPVAPAVNGPVTFRVLIRTYSEAGRAHRRLDSLIKWGHKVVLESRDSTHFAILMPFTLPLSDTTRVRDSLADFFGSRVRIVPAH</sequence>
<evidence type="ECO:0000313" key="3">
    <source>
        <dbReference type="Proteomes" id="UP000294498"/>
    </source>
</evidence>
<keyword evidence="1" id="KW-0472">Membrane</keyword>
<keyword evidence="1" id="KW-1133">Transmembrane helix</keyword>
<keyword evidence="3" id="KW-1185">Reference proteome</keyword>
<organism evidence="2 3">
    <name type="scientific">Dinghuibacter silviterrae</name>
    <dbReference type="NCBI Taxonomy" id="1539049"/>
    <lineage>
        <taxon>Bacteria</taxon>
        <taxon>Pseudomonadati</taxon>
        <taxon>Bacteroidota</taxon>
        <taxon>Chitinophagia</taxon>
        <taxon>Chitinophagales</taxon>
        <taxon>Chitinophagaceae</taxon>
        <taxon>Dinghuibacter</taxon>
    </lineage>
</organism>
<dbReference type="EMBL" id="SODV01000001">
    <property type="protein sequence ID" value="TDX01168.1"/>
    <property type="molecule type" value="Genomic_DNA"/>
</dbReference>
<accession>A0A4R8DTD2</accession>